<organism evidence="6 7">
    <name type="scientific">Algoriphagus locisalis</name>
    <dbReference type="NCBI Taxonomy" id="305507"/>
    <lineage>
        <taxon>Bacteria</taxon>
        <taxon>Pseudomonadati</taxon>
        <taxon>Bacteroidota</taxon>
        <taxon>Cytophagia</taxon>
        <taxon>Cytophagales</taxon>
        <taxon>Cyclobacteriaceae</taxon>
        <taxon>Algoriphagus</taxon>
    </lineage>
</organism>
<evidence type="ECO:0000256" key="3">
    <source>
        <dbReference type="HAMAP-Rule" id="MF_00272"/>
    </source>
</evidence>
<protein>
    <recommendedName>
        <fullName evidence="3">Glycine cleavage system H protein</fullName>
    </recommendedName>
</protein>
<feature type="modified residue" description="N6-lipoyllysine" evidence="3 4">
    <location>
        <position position="63"/>
    </location>
</feature>
<evidence type="ECO:0000256" key="1">
    <source>
        <dbReference type="ARBA" id="ARBA00009249"/>
    </source>
</evidence>
<evidence type="ECO:0000313" key="6">
    <source>
        <dbReference type="EMBL" id="SFU17929.1"/>
    </source>
</evidence>
<dbReference type="NCBIfam" id="TIGR00527">
    <property type="entry name" value="gcvH"/>
    <property type="match status" value="1"/>
</dbReference>
<comment type="subunit">
    <text evidence="3">The glycine cleavage system is composed of four proteins: P, T, L and H.</text>
</comment>
<dbReference type="GO" id="GO:0005960">
    <property type="term" value="C:glycine cleavage complex"/>
    <property type="evidence" value="ECO:0007669"/>
    <property type="project" value="InterPro"/>
</dbReference>
<dbReference type="InterPro" id="IPR011053">
    <property type="entry name" value="Single_hybrid_motif"/>
</dbReference>
<dbReference type="PANTHER" id="PTHR11715:SF3">
    <property type="entry name" value="GLYCINE CLEAVAGE SYSTEM H PROTEIN-RELATED"/>
    <property type="match status" value="1"/>
</dbReference>
<sequence length="125" mass="13582">MDFPQELKYTKDHEWVKIDGDVATIGITEFAAGELGDIVYVEVETTGETLDTNEVFGSVEAVKTVSDLFMPVAGEILEVNPALENSPELVNESPYDQGWMIKVKITGDLPSDLLSAAAYAELVGE</sequence>
<name>A0A1I7E1Z2_9BACT</name>
<dbReference type="PROSITE" id="PS00189">
    <property type="entry name" value="LIPOYL"/>
    <property type="match status" value="1"/>
</dbReference>
<evidence type="ECO:0000256" key="2">
    <source>
        <dbReference type="ARBA" id="ARBA00022823"/>
    </source>
</evidence>
<dbReference type="AlphaFoldDB" id="A0A1I7E1Z2"/>
<dbReference type="CDD" id="cd06848">
    <property type="entry name" value="GCS_H"/>
    <property type="match status" value="1"/>
</dbReference>
<dbReference type="SUPFAM" id="SSF51230">
    <property type="entry name" value="Single hybrid motif"/>
    <property type="match status" value="1"/>
</dbReference>
<dbReference type="Proteomes" id="UP000199673">
    <property type="component" value="Unassembled WGS sequence"/>
</dbReference>
<keyword evidence="7" id="KW-1185">Reference proteome</keyword>
<evidence type="ECO:0000313" key="7">
    <source>
        <dbReference type="Proteomes" id="UP000199673"/>
    </source>
</evidence>
<dbReference type="InterPro" id="IPR017453">
    <property type="entry name" value="GCV_H_sub"/>
</dbReference>
<dbReference type="InterPro" id="IPR000089">
    <property type="entry name" value="Biotin_lipoyl"/>
</dbReference>
<evidence type="ECO:0000259" key="5">
    <source>
        <dbReference type="PROSITE" id="PS50968"/>
    </source>
</evidence>
<proteinExistence type="inferred from homology"/>
<dbReference type="InterPro" id="IPR033753">
    <property type="entry name" value="GCV_H/Fam206"/>
</dbReference>
<dbReference type="PANTHER" id="PTHR11715">
    <property type="entry name" value="GLYCINE CLEAVAGE SYSTEM H PROTEIN"/>
    <property type="match status" value="1"/>
</dbReference>
<dbReference type="Pfam" id="PF01597">
    <property type="entry name" value="GCV_H"/>
    <property type="match status" value="1"/>
</dbReference>
<evidence type="ECO:0000256" key="4">
    <source>
        <dbReference type="PIRSR" id="PIRSR617453-50"/>
    </source>
</evidence>
<reference evidence="7" key="1">
    <citation type="submission" date="2016-10" db="EMBL/GenBank/DDBJ databases">
        <authorList>
            <person name="Varghese N."/>
            <person name="Submissions S."/>
        </authorList>
    </citation>
    <scope>NUCLEOTIDE SEQUENCE [LARGE SCALE GENOMIC DNA]</scope>
    <source>
        <strain evidence="7">DSM 23445</strain>
    </source>
</reference>
<accession>A0A1I7E1Z2</accession>
<dbReference type="Gene3D" id="2.40.50.100">
    <property type="match status" value="1"/>
</dbReference>
<dbReference type="PROSITE" id="PS50968">
    <property type="entry name" value="BIOTINYL_LIPOYL"/>
    <property type="match status" value="1"/>
</dbReference>
<feature type="domain" description="Lipoyl-binding" evidence="5">
    <location>
        <begin position="22"/>
        <end position="104"/>
    </location>
</feature>
<comment type="similarity">
    <text evidence="1 3">Belongs to the GcvH family.</text>
</comment>
<dbReference type="NCBIfam" id="NF002270">
    <property type="entry name" value="PRK01202.1"/>
    <property type="match status" value="1"/>
</dbReference>
<dbReference type="GO" id="GO:0019464">
    <property type="term" value="P:glycine decarboxylation via glycine cleavage system"/>
    <property type="evidence" value="ECO:0007669"/>
    <property type="project" value="UniProtKB-UniRule"/>
</dbReference>
<dbReference type="InterPro" id="IPR003016">
    <property type="entry name" value="2-oxoA_DH_lipoyl-BS"/>
</dbReference>
<dbReference type="OrthoDB" id="9796712at2"/>
<dbReference type="STRING" id="305507.SAMN04489724_4726"/>
<dbReference type="InterPro" id="IPR002930">
    <property type="entry name" value="GCV_H"/>
</dbReference>
<dbReference type="RefSeq" id="WP_091697846.1">
    <property type="nucleotide sequence ID" value="NZ_FPBF01000009.1"/>
</dbReference>
<dbReference type="GO" id="GO:0005829">
    <property type="term" value="C:cytosol"/>
    <property type="evidence" value="ECO:0007669"/>
    <property type="project" value="TreeGrafter"/>
</dbReference>
<comment type="cofactor">
    <cofactor evidence="3">
        <name>(R)-lipoate</name>
        <dbReference type="ChEBI" id="CHEBI:83088"/>
    </cofactor>
    <text evidence="3">Binds 1 lipoyl cofactor covalently.</text>
</comment>
<comment type="function">
    <text evidence="3">The glycine cleavage system catalyzes the degradation of glycine. The H protein shuttles the methylamine group of glycine from the P protein to the T protein.</text>
</comment>
<keyword evidence="2 3" id="KW-0450">Lipoyl</keyword>
<gene>
    <name evidence="3" type="primary">gcvH</name>
    <name evidence="6" type="ORF">SAMN04489724_4726</name>
</gene>
<dbReference type="EMBL" id="FPBF01000009">
    <property type="protein sequence ID" value="SFU17929.1"/>
    <property type="molecule type" value="Genomic_DNA"/>
</dbReference>
<dbReference type="HAMAP" id="MF_00272">
    <property type="entry name" value="GcvH"/>
    <property type="match status" value="1"/>
</dbReference>
<dbReference type="GO" id="GO:0009249">
    <property type="term" value="P:protein lipoylation"/>
    <property type="evidence" value="ECO:0007669"/>
    <property type="project" value="TreeGrafter"/>
</dbReference>